<organism evidence="2 3">
    <name type="scientific">Enterococcus camelliae</name>
    <dbReference type="NCBI Taxonomy" id="453959"/>
    <lineage>
        <taxon>Bacteria</taxon>
        <taxon>Bacillati</taxon>
        <taxon>Bacillota</taxon>
        <taxon>Bacilli</taxon>
        <taxon>Lactobacillales</taxon>
        <taxon>Enterococcaceae</taxon>
        <taxon>Enterococcus</taxon>
    </lineage>
</organism>
<accession>A0ABW5TJP9</accession>
<keyword evidence="3" id="KW-1185">Reference proteome</keyword>
<name>A0ABW5TJP9_9ENTE</name>
<dbReference type="EMBL" id="JBHUMO010000034">
    <property type="protein sequence ID" value="MFD2728795.1"/>
    <property type="molecule type" value="Genomic_DNA"/>
</dbReference>
<dbReference type="InterPro" id="IPR050266">
    <property type="entry name" value="AB_hydrolase_sf"/>
</dbReference>
<dbReference type="GO" id="GO:0016787">
    <property type="term" value="F:hydrolase activity"/>
    <property type="evidence" value="ECO:0007669"/>
    <property type="project" value="UniProtKB-KW"/>
</dbReference>
<dbReference type="InterPro" id="IPR029058">
    <property type="entry name" value="AB_hydrolase_fold"/>
</dbReference>
<comment type="caution">
    <text evidence="2">The sequence shown here is derived from an EMBL/GenBank/DDBJ whole genome shotgun (WGS) entry which is preliminary data.</text>
</comment>
<dbReference type="PRINTS" id="PR00111">
    <property type="entry name" value="ABHYDROLASE"/>
</dbReference>
<dbReference type="Pfam" id="PF00561">
    <property type="entry name" value="Abhydrolase_1"/>
    <property type="match status" value="1"/>
</dbReference>
<protein>
    <submittedName>
        <fullName evidence="2">Alpha/beta hydrolase</fullName>
    </submittedName>
</protein>
<dbReference type="RefSeq" id="WP_379980549.1">
    <property type="nucleotide sequence ID" value="NZ_JBHUMO010000034.1"/>
</dbReference>
<evidence type="ECO:0000313" key="3">
    <source>
        <dbReference type="Proteomes" id="UP001597427"/>
    </source>
</evidence>
<sequence>MSKLATALGEINYTYRKSSNNEPTIVFISGFGGDSTYYNFKSVIDRLPKNYGFLAIDTIGTGESVSTYMERSTKNILANVLDVIDYEQVNKPITVVGHSLGGSYAMILASQNPQKFSSLLLIEPSYSEIREAILAESGQLQSPELIEDAKKNGDLREEDLLQSINPNNTEIEKQKNAEIFFRAYGNAMIYEENKLIGNLLDELKDVEEVLSQTQVRISIIASKKRFDEYNHSKLSLFSQIFAIGEGHYLHWSHPDFIVQKIIDLQ</sequence>
<dbReference type="SUPFAM" id="SSF53474">
    <property type="entry name" value="alpha/beta-Hydrolases"/>
    <property type="match status" value="1"/>
</dbReference>
<dbReference type="PANTHER" id="PTHR43798">
    <property type="entry name" value="MONOACYLGLYCEROL LIPASE"/>
    <property type="match status" value="1"/>
</dbReference>
<evidence type="ECO:0000313" key="2">
    <source>
        <dbReference type="EMBL" id="MFD2728795.1"/>
    </source>
</evidence>
<dbReference type="InterPro" id="IPR000073">
    <property type="entry name" value="AB_hydrolase_1"/>
</dbReference>
<gene>
    <name evidence="2" type="ORF">ACFSR0_05065</name>
</gene>
<feature type="domain" description="AB hydrolase-1" evidence="1">
    <location>
        <begin position="23"/>
        <end position="132"/>
    </location>
</feature>
<reference evidence="3" key="1">
    <citation type="journal article" date="2019" name="Int. J. Syst. Evol. Microbiol.">
        <title>The Global Catalogue of Microorganisms (GCM) 10K type strain sequencing project: providing services to taxonomists for standard genome sequencing and annotation.</title>
        <authorList>
            <consortium name="The Broad Institute Genomics Platform"/>
            <consortium name="The Broad Institute Genome Sequencing Center for Infectious Disease"/>
            <person name="Wu L."/>
            <person name="Ma J."/>
        </authorList>
    </citation>
    <scope>NUCLEOTIDE SEQUENCE [LARGE SCALE GENOMIC DNA]</scope>
    <source>
        <strain evidence="3">TISTR 932</strain>
    </source>
</reference>
<keyword evidence="2" id="KW-0378">Hydrolase</keyword>
<proteinExistence type="predicted"/>
<dbReference type="Gene3D" id="3.40.50.1820">
    <property type="entry name" value="alpha/beta hydrolase"/>
    <property type="match status" value="1"/>
</dbReference>
<evidence type="ECO:0000259" key="1">
    <source>
        <dbReference type="Pfam" id="PF00561"/>
    </source>
</evidence>
<dbReference type="Proteomes" id="UP001597427">
    <property type="component" value="Unassembled WGS sequence"/>
</dbReference>